<name>A0A1Y2MHC0_PSEAH</name>
<accession>A0A1Y2MHC0</accession>
<dbReference type="AlphaFoldDB" id="A0A1Y2MHC0"/>
<keyword evidence="2" id="KW-1185">Reference proteome</keyword>
<comment type="caution">
    <text evidence="1">The sequence shown here is derived from an EMBL/GenBank/DDBJ whole genome shotgun (WGS) entry which is preliminary data.</text>
</comment>
<evidence type="ECO:0000313" key="1">
    <source>
        <dbReference type="EMBL" id="OSY34491.1"/>
    </source>
</evidence>
<organism evidence="1 2">
    <name type="scientific">Pseudonocardia autotrophica</name>
    <name type="common">Amycolata autotrophica</name>
    <name type="synonym">Nocardia autotrophica</name>
    <dbReference type="NCBI Taxonomy" id="2074"/>
    <lineage>
        <taxon>Bacteria</taxon>
        <taxon>Bacillati</taxon>
        <taxon>Actinomycetota</taxon>
        <taxon>Actinomycetes</taxon>
        <taxon>Pseudonocardiales</taxon>
        <taxon>Pseudonocardiaceae</taxon>
        <taxon>Pseudonocardia</taxon>
    </lineage>
</organism>
<protein>
    <submittedName>
        <fullName evidence="1">Uncharacterized protein</fullName>
    </submittedName>
</protein>
<sequence>MTPLSAASGPPPRLGDPSVVCRLPRRNGSGVVAPLLVVVAGPRDVTGSLVDAAGRSVAEERSLVVVVVRPAAPLTINPVVQALVARRVGDQVASLSRAARLMSTMVGVEVSETVVVREPVRWTRAGRRRALTRRLHALAGNLGAELHPVDRCDDGGPR</sequence>
<gene>
    <name evidence="1" type="ORF">BG845_06803</name>
</gene>
<dbReference type="EMBL" id="MIGB01000085">
    <property type="protein sequence ID" value="OSY34491.1"/>
    <property type="molecule type" value="Genomic_DNA"/>
</dbReference>
<dbReference type="STRING" id="2074.BG845_06803"/>
<dbReference type="Proteomes" id="UP000194360">
    <property type="component" value="Unassembled WGS sequence"/>
</dbReference>
<proteinExistence type="predicted"/>
<evidence type="ECO:0000313" key="2">
    <source>
        <dbReference type="Proteomes" id="UP000194360"/>
    </source>
</evidence>
<reference evidence="1 2" key="1">
    <citation type="submission" date="2016-09" db="EMBL/GenBank/DDBJ databases">
        <title>Pseudonocardia autotrophica DSM535, a candidate organism with high potential of specific P450 cytochromes.</title>
        <authorList>
            <person name="Grumaz C."/>
            <person name="Vainshtein Y."/>
            <person name="Kirstahler P."/>
            <person name="Sohn K."/>
        </authorList>
    </citation>
    <scope>NUCLEOTIDE SEQUENCE [LARGE SCALE GENOMIC DNA]</scope>
    <source>
        <strain evidence="1 2">DSM 535</strain>
    </source>
</reference>